<dbReference type="AlphaFoldDB" id="A0A6I0GMR7"/>
<gene>
    <name evidence="2" type="ORF">GAS29_21675</name>
</gene>
<protein>
    <recommendedName>
        <fullName evidence="4">Cardiolipin synthase N-terminal domain-containing protein</fullName>
    </recommendedName>
</protein>
<dbReference type="Proteomes" id="UP000441522">
    <property type="component" value="Unassembled WGS sequence"/>
</dbReference>
<evidence type="ECO:0000313" key="3">
    <source>
        <dbReference type="Proteomes" id="UP000441522"/>
    </source>
</evidence>
<evidence type="ECO:0000313" key="2">
    <source>
        <dbReference type="EMBL" id="KAB3851675.1"/>
    </source>
</evidence>
<name>A0A6I0GMR7_PHOVU</name>
<keyword evidence="1" id="KW-0812">Transmembrane</keyword>
<dbReference type="EMBL" id="WCWW01000090">
    <property type="protein sequence ID" value="KAB3851675.1"/>
    <property type="molecule type" value="Genomic_DNA"/>
</dbReference>
<evidence type="ECO:0008006" key="4">
    <source>
        <dbReference type="Google" id="ProtNLM"/>
    </source>
</evidence>
<dbReference type="GO" id="GO:0005886">
    <property type="term" value="C:plasma membrane"/>
    <property type="evidence" value="ECO:0007669"/>
    <property type="project" value="UniProtKB-SubCell"/>
</dbReference>
<proteinExistence type="predicted"/>
<feature type="transmembrane region" description="Helical" evidence="1">
    <location>
        <begin position="6"/>
        <end position="23"/>
    </location>
</feature>
<organism evidence="2 3">
    <name type="scientific">Phocaeicola vulgatus</name>
    <name type="common">Bacteroides vulgatus</name>
    <dbReference type="NCBI Taxonomy" id="821"/>
    <lineage>
        <taxon>Bacteria</taxon>
        <taxon>Pseudomonadati</taxon>
        <taxon>Bacteroidota</taxon>
        <taxon>Bacteroidia</taxon>
        <taxon>Bacteroidales</taxon>
        <taxon>Bacteroidaceae</taxon>
        <taxon>Phocaeicola</taxon>
    </lineage>
</organism>
<accession>A0A6I0GMR7</accession>
<keyword evidence="1" id="KW-1133">Transmembrane helix</keyword>
<keyword evidence="1" id="KW-0472">Membrane</keyword>
<evidence type="ECO:0000256" key="1">
    <source>
        <dbReference type="SAM" id="Phobius"/>
    </source>
</evidence>
<reference evidence="2 3" key="1">
    <citation type="journal article" date="2019" name="Nat. Med.">
        <title>A library of human gut bacterial isolates paired with longitudinal multiomics data enables mechanistic microbiome research.</title>
        <authorList>
            <person name="Poyet M."/>
            <person name="Groussin M."/>
            <person name="Gibbons S.M."/>
            <person name="Avila-Pacheco J."/>
            <person name="Jiang X."/>
            <person name="Kearney S.M."/>
            <person name="Perrotta A.R."/>
            <person name="Berdy B."/>
            <person name="Zhao S."/>
            <person name="Lieberman T.D."/>
            <person name="Swanson P.K."/>
            <person name="Smith M."/>
            <person name="Roesemann S."/>
            <person name="Alexander J.E."/>
            <person name="Rich S.A."/>
            <person name="Livny J."/>
            <person name="Vlamakis H."/>
            <person name="Clish C."/>
            <person name="Bullock K."/>
            <person name="Deik A."/>
            <person name="Scott J."/>
            <person name="Pierce K.A."/>
            <person name="Xavier R.J."/>
            <person name="Alm E.J."/>
        </authorList>
    </citation>
    <scope>NUCLEOTIDE SEQUENCE [LARGE SCALE GENOMIC DNA]</scope>
    <source>
        <strain evidence="2 3">BIOML-A5</strain>
    </source>
</reference>
<sequence>MDITFWVIILVFLMDIAVLYEIVRSRYTEGYKIFYALIILLLPIVGVSIYYLIRK</sequence>
<feature type="transmembrane region" description="Helical" evidence="1">
    <location>
        <begin position="35"/>
        <end position="53"/>
    </location>
</feature>
<comment type="caution">
    <text evidence="2">The sequence shown here is derived from an EMBL/GenBank/DDBJ whole genome shotgun (WGS) entry which is preliminary data.</text>
</comment>